<comment type="caution">
    <text evidence="1">The sequence shown here is derived from an EMBL/GenBank/DDBJ whole genome shotgun (WGS) entry which is preliminary data.</text>
</comment>
<evidence type="ECO:0000313" key="1">
    <source>
        <dbReference type="EMBL" id="KAI9453674.1"/>
    </source>
</evidence>
<dbReference type="EMBL" id="JAGFNK010000294">
    <property type="protein sequence ID" value="KAI9453674.1"/>
    <property type="molecule type" value="Genomic_DNA"/>
</dbReference>
<accession>A0ACC0TYP5</accession>
<reference evidence="1" key="1">
    <citation type="submission" date="2021-03" db="EMBL/GenBank/DDBJ databases">
        <title>Evolutionary priming and transition to the ectomycorrhizal habit in an iconic lineage of mushroom-forming fungi: is preadaptation a requirement?</title>
        <authorList>
            <consortium name="DOE Joint Genome Institute"/>
            <person name="Looney B.P."/>
            <person name="Miyauchi S."/>
            <person name="Morin E."/>
            <person name="Drula E."/>
            <person name="Courty P.E."/>
            <person name="Chicoki N."/>
            <person name="Fauchery L."/>
            <person name="Kohler A."/>
            <person name="Kuo A."/>
            <person name="LaButti K."/>
            <person name="Pangilinan J."/>
            <person name="Lipzen A."/>
            <person name="Riley R."/>
            <person name="Andreopoulos W."/>
            <person name="He G."/>
            <person name="Johnson J."/>
            <person name="Barry K.W."/>
            <person name="Grigoriev I.V."/>
            <person name="Nagy L."/>
            <person name="Hibbett D."/>
            <person name="Henrissat B."/>
            <person name="Matheny P.B."/>
            <person name="Labbe J."/>
            <person name="Martin A.F."/>
        </authorList>
    </citation>
    <scope>NUCLEOTIDE SEQUENCE</scope>
    <source>
        <strain evidence="1">BPL698</strain>
    </source>
</reference>
<protein>
    <submittedName>
        <fullName evidence="1">Uncharacterized protein</fullName>
    </submittedName>
</protein>
<name>A0ACC0TYP5_9AGAM</name>
<keyword evidence="2" id="KW-1185">Reference proteome</keyword>
<sequence>MVALLYPILAAPLMAAVIVRTIDPMVGPLPYRRRESGLHERQTQIIVPSECASICNPIIDTIDSCPTAECACTTPNMDGLFNCLECIVTVRPTILDVANAQADLNRFAEECAVNGIPLAVPTVTAGKASSTNGPTSTSADGNPPTGIPLSFGGATFPTTTTSHQVTVTSQTGAQTSTVGSEGGTGNRSGAMRDEGMSIRLFVMIVVVVLVG</sequence>
<organism evidence="1 2">
    <name type="scientific">Russula earlei</name>
    <dbReference type="NCBI Taxonomy" id="71964"/>
    <lineage>
        <taxon>Eukaryota</taxon>
        <taxon>Fungi</taxon>
        <taxon>Dikarya</taxon>
        <taxon>Basidiomycota</taxon>
        <taxon>Agaricomycotina</taxon>
        <taxon>Agaricomycetes</taxon>
        <taxon>Russulales</taxon>
        <taxon>Russulaceae</taxon>
        <taxon>Russula</taxon>
    </lineage>
</organism>
<evidence type="ECO:0000313" key="2">
    <source>
        <dbReference type="Proteomes" id="UP001207468"/>
    </source>
</evidence>
<proteinExistence type="predicted"/>
<dbReference type="Proteomes" id="UP001207468">
    <property type="component" value="Unassembled WGS sequence"/>
</dbReference>
<gene>
    <name evidence="1" type="ORF">F5148DRAFT_1232250</name>
</gene>